<organism evidence="1 2">
    <name type="scientific">Zalaria obscura</name>
    <dbReference type="NCBI Taxonomy" id="2024903"/>
    <lineage>
        <taxon>Eukaryota</taxon>
        <taxon>Fungi</taxon>
        <taxon>Dikarya</taxon>
        <taxon>Ascomycota</taxon>
        <taxon>Pezizomycotina</taxon>
        <taxon>Dothideomycetes</taxon>
        <taxon>Dothideomycetidae</taxon>
        <taxon>Dothideales</taxon>
        <taxon>Zalariaceae</taxon>
        <taxon>Zalaria</taxon>
    </lineage>
</organism>
<name>A0ACC3S475_9PEZI</name>
<keyword evidence="2" id="KW-1185">Reference proteome</keyword>
<protein>
    <submittedName>
        <fullName evidence="1">Uncharacterized protein</fullName>
    </submittedName>
</protein>
<evidence type="ECO:0000313" key="2">
    <source>
        <dbReference type="Proteomes" id="UP001320706"/>
    </source>
</evidence>
<sequence length="119" mass="13100">MMIARLPKGESSTAEGAGGIVYQSPYHAAMHWRRRTRDRRGSSLLTMPYLPIIDAERLKVSVAIVSADHLPSLSCVVPPDMDRPVCSRDPLETEASSNGFVLTAYADRPSVNLCRKQSD</sequence>
<dbReference type="Proteomes" id="UP001320706">
    <property type="component" value="Unassembled WGS sequence"/>
</dbReference>
<dbReference type="EMBL" id="JAMKPW020000042">
    <property type="protein sequence ID" value="KAK8195917.1"/>
    <property type="molecule type" value="Genomic_DNA"/>
</dbReference>
<evidence type="ECO:0000313" key="1">
    <source>
        <dbReference type="EMBL" id="KAK8195917.1"/>
    </source>
</evidence>
<proteinExistence type="predicted"/>
<comment type="caution">
    <text evidence="1">The sequence shown here is derived from an EMBL/GenBank/DDBJ whole genome shotgun (WGS) entry which is preliminary data.</text>
</comment>
<accession>A0ACC3S475</accession>
<gene>
    <name evidence="1" type="ORF">M8818_007068</name>
</gene>
<reference evidence="1" key="1">
    <citation type="submission" date="2024-02" db="EMBL/GenBank/DDBJ databases">
        <title>Metagenome Assembled Genome of Zalaria obscura JY119.</title>
        <authorList>
            <person name="Vighnesh L."/>
            <person name="Jagadeeshwari U."/>
            <person name="Venkata Ramana C."/>
            <person name="Sasikala C."/>
        </authorList>
    </citation>
    <scope>NUCLEOTIDE SEQUENCE</scope>
    <source>
        <strain evidence="1">JY119</strain>
    </source>
</reference>